<feature type="compositionally biased region" description="Polar residues" evidence="1">
    <location>
        <begin position="159"/>
        <end position="176"/>
    </location>
</feature>
<accession>A0A176W063</accession>
<dbReference type="GO" id="GO:0070390">
    <property type="term" value="C:transcription export complex 2"/>
    <property type="evidence" value="ECO:0007669"/>
    <property type="project" value="TreeGrafter"/>
</dbReference>
<dbReference type="Pfam" id="PF03399">
    <property type="entry name" value="SAC3_GANP"/>
    <property type="match status" value="1"/>
</dbReference>
<keyword evidence="4" id="KW-1185">Reference proteome</keyword>
<feature type="compositionally biased region" description="Basic and acidic residues" evidence="1">
    <location>
        <begin position="86"/>
        <end position="96"/>
    </location>
</feature>
<feature type="compositionally biased region" description="Polar residues" evidence="1">
    <location>
        <begin position="284"/>
        <end position="293"/>
    </location>
</feature>
<dbReference type="AlphaFoldDB" id="A0A176W063"/>
<feature type="domain" description="SAC3/GANP/THP3 conserved" evidence="2">
    <location>
        <begin position="863"/>
        <end position="1112"/>
    </location>
</feature>
<dbReference type="GO" id="GO:0006406">
    <property type="term" value="P:mRNA export from nucleus"/>
    <property type="evidence" value="ECO:0007669"/>
    <property type="project" value="TreeGrafter"/>
</dbReference>
<sequence>MAGRAPPQSLSIPAFSQNQQGPGSGGSDSFRARGRNRGSGGSNNGGSSSRDHSVESSRGERRGGGTPDFRAASRGGSWGGNQAAEVRGDGDARGFEGRGWGSSPKARMGATKWGSGSDSPNWRSNRGGLPQNGSRNGYGRGLGRGGFGPEGRGDYGRGNSQASGAWGSSNDSQKSNARGPAARFGGSKKDPSLDSPTRSRSSSRGLNRHHDGRQAARIPSWGNSKSFGDDNPPPRNAAGERGSARGGGWGKGSVQDARVPPSSHQGGFFQDDVDEVVGDYEAPSQFQLQSQNGDELEDEQQQQHHQHQHQQQQQQEEQEEAGYKGFPPQELRISSSDGNADGEEEDEEGAEKSLPLSPSPAGLGSLGGEGNAGDGDGNGDGEAARSVVSPAGTPPSQPRTPPSQGLRADAAEFNPETARLGLIKLPQIVSLRAEAAEYSPETPKDPLSPMTRRSTDWYEICLEEEEEEEQQALANKKREEAFGPPVVSSSPSSGARGEFTRRKSSLSRNSSGRKLDDASSNLLTSSPGASKKDFGRRNSFGSRTPNGKKRDDALGNHIHSPGAPKGELRRTGSFGRDVVGDTQSPRTRLGRKNSFSRDLGGDSPGGGSISSPGSAKGEFKPWNSVREDAADAAQPRAGANAQRTGESRSASRGDKYVPLALRNKGRNEPSNLKPSVNSPRGRKSGDPGDYFGPREENGRWRKGPGLEDSLTRSASVGGDTEDSVNSVTESFDQKNVNTAVRPAAFFRALNEATAVGDDDPLPHIVGTCTDMCPVKERLQRERLRDLAVFERVNGDLKKTSKELAVKKVCTGVMDAISSKPRGETSSHSGRSLSPLIIPTSRTRNAVHNARIEPEEPSQSRRTVVASELSQSDVRPLPVLWRTLQYLLGLLDDPEFPFDIVHSFLFDRTRAIRQELGMQRIRDYQNITIHEQVVRFHIISQHELRELNRKRSKQIDTHLNLQQLSKSLYSLLNLYISLGGEDGVQLDNEAEFHAYYVLLNLGSHGQLQAEPLSLWLPNVPSNVLQAPAMQFARKVLRCYRSNNFVGFFRLVNDATYLQSCLMELSFDAVRATALAMLNVAEYKLHPFPLLELGQLLLLEESQVEELCTYYGLRTGLEKGSEKLCLFVKQSTFTVPERSSLPYHSSPLIDSKRAPSLFQQVKGEKIEL</sequence>
<evidence type="ECO:0000313" key="3">
    <source>
        <dbReference type="EMBL" id="OAE26429.1"/>
    </source>
</evidence>
<feature type="compositionally biased region" description="Pro residues" evidence="1">
    <location>
        <begin position="392"/>
        <end position="401"/>
    </location>
</feature>
<comment type="caution">
    <text evidence="3">The sequence shown here is derived from an EMBL/GenBank/DDBJ whole genome shotgun (WGS) entry which is preliminary data.</text>
</comment>
<dbReference type="InterPro" id="IPR045107">
    <property type="entry name" value="SAC3/GANP/THP3"/>
</dbReference>
<feature type="compositionally biased region" description="Low complexity" evidence="1">
    <location>
        <begin position="631"/>
        <end position="641"/>
    </location>
</feature>
<dbReference type="EMBL" id="LVLJ01002188">
    <property type="protein sequence ID" value="OAE26429.1"/>
    <property type="molecule type" value="Genomic_DNA"/>
</dbReference>
<feature type="compositionally biased region" description="Gly residues" evidence="1">
    <location>
        <begin position="364"/>
        <end position="380"/>
    </location>
</feature>
<feature type="compositionally biased region" description="Polar residues" evidence="1">
    <location>
        <begin position="506"/>
        <end position="528"/>
    </location>
</feature>
<dbReference type="InterPro" id="IPR005062">
    <property type="entry name" value="SAC3/GANP/THP3_conserved"/>
</dbReference>
<feature type="compositionally biased region" description="Acidic residues" evidence="1">
    <location>
        <begin position="461"/>
        <end position="470"/>
    </location>
</feature>
<dbReference type="PANTHER" id="PTHR12436">
    <property type="entry name" value="80 KDA MCM3-ASSOCIATED PROTEIN"/>
    <property type="match status" value="1"/>
</dbReference>
<dbReference type="GO" id="GO:0005737">
    <property type="term" value="C:cytoplasm"/>
    <property type="evidence" value="ECO:0007669"/>
    <property type="project" value="TreeGrafter"/>
</dbReference>
<name>A0A176W063_MARPO</name>
<feature type="compositionally biased region" description="Basic and acidic residues" evidence="1">
    <location>
        <begin position="49"/>
        <end position="63"/>
    </location>
</feature>
<gene>
    <name evidence="3" type="ORF">AXG93_131s1390</name>
</gene>
<feature type="region of interest" description="Disordered" evidence="1">
    <location>
        <begin position="1"/>
        <end position="413"/>
    </location>
</feature>
<feature type="compositionally biased region" description="Low complexity" evidence="1">
    <location>
        <begin position="484"/>
        <end position="493"/>
    </location>
</feature>
<protein>
    <recommendedName>
        <fullName evidence="2">SAC3/GANP/THP3 conserved domain-containing protein</fullName>
    </recommendedName>
</protein>
<organism evidence="3 4">
    <name type="scientific">Marchantia polymorpha subsp. ruderalis</name>
    <dbReference type="NCBI Taxonomy" id="1480154"/>
    <lineage>
        <taxon>Eukaryota</taxon>
        <taxon>Viridiplantae</taxon>
        <taxon>Streptophyta</taxon>
        <taxon>Embryophyta</taxon>
        <taxon>Marchantiophyta</taxon>
        <taxon>Marchantiopsida</taxon>
        <taxon>Marchantiidae</taxon>
        <taxon>Marchantiales</taxon>
        <taxon>Marchantiaceae</taxon>
        <taxon>Marchantia</taxon>
    </lineage>
</organism>
<evidence type="ECO:0000313" key="4">
    <source>
        <dbReference type="Proteomes" id="UP000077202"/>
    </source>
</evidence>
<feature type="region of interest" description="Disordered" evidence="1">
    <location>
        <begin position="435"/>
        <end position="729"/>
    </location>
</feature>
<feature type="compositionally biased region" description="Polar residues" evidence="1">
    <location>
        <begin position="114"/>
        <end position="124"/>
    </location>
</feature>
<feature type="compositionally biased region" description="Basic and acidic residues" evidence="1">
    <location>
        <begin position="645"/>
        <end position="655"/>
    </location>
</feature>
<feature type="compositionally biased region" description="Polar residues" evidence="1">
    <location>
        <begin position="668"/>
        <end position="678"/>
    </location>
</feature>
<dbReference type="Proteomes" id="UP000077202">
    <property type="component" value="Unassembled WGS sequence"/>
</dbReference>
<dbReference type="PANTHER" id="PTHR12436:SF3">
    <property type="entry name" value="GERMINAL-CENTER ASSOCIATED NUCLEAR PROTEIN"/>
    <property type="match status" value="1"/>
</dbReference>
<evidence type="ECO:0000256" key="1">
    <source>
        <dbReference type="SAM" id="MobiDB-lite"/>
    </source>
</evidence>
<evidence type="ECO:0000259" key="2">
    <source>
        <dbReference type="Pfam" id="PF03399"/>
    </source>
</evidence>
<reference evidence="3" key="1">
    <citation type="submission" date="2016-03" db="EMBL/GenBank/DDBJ databases">
        <title>Mechanisms controlling the formation of the plant cell surface in tip-growing cells are functionally conserved among land plants.</title>
        <authorList>
            <person name="Honkanen S."/>
            <person name="Jones V.A."/>
            <person name="Morieri G."/>
            <person name="Champion C."/>
            <person name="Hetherington A.J."/>
            <person name="Kelly S."/>
            <person name="Saint-Marcoux D."/>
            <person name="Proust H."/>
            <person name="Prescott H."/>
            <person name="Dolan L."/>
        </authorList>
    </citation>
    <scope>NUCLEOTIDE SEQUENCE [LARGE SCALE GENOMIC DNA]</scope>
    <source>
        <tissue evidence="3">Whole gametophyte</tissue>
    </source>
</reference>
<feature type="compositionally biased region" description="Low complexity" evidence="1">
    <location>
        <begin position="353"/>
        <end position="363"/>
    </location>
</feature>
<feature type="compositionally biased region" description="Gly residues" evidence="1">
    <location>
        <begin position="136"/>
        <end position="150"/>
    </location>
</feature>
<proteinExistence type="predicted"/>
<dbReference type="Gene3D" id="1.25.40.990">
    <property type="match status" value="1"/>
</dbReference>
<feature type="compositionally biased region" description="Acidic residues" evidence="1">
    <location>
        <begin position="340"/>
        <end position="349"/>
    </location>
</feature>